<keyword evidence="2" id="KW-1185">Reference proteome</keyword>
<sequence>MTTRPTSKAANVATFLRILEEKEEDSCVMVMLDLALLPERENKFQQSPFPHYVMIEQTEHHDEWMMYDPDFRWEGRINKQLVLAAIASPDVGGGYLFSSREIRPPTDKTVEAYFRTCMKEQTNPLTNAVHSIVDSFWQGSHKERLADLPLALKQLPVLAIRKYAYEHAFAFFWFKLQFTEATFEYWCDKIEALEHGFKAIHYRAMKLAKTQTEQDYNHLCAQLNEQNLREKAIKHQLVTYFDQWLLVKPEKELQES</sequence>
<dbReference type="InterPro" id="IPR046047">
    <property type="entry name" value="DUF6005"/>
</dbReference>
<evidence type="ECO:0000313" key="2">
    <source>
        <dbReference type="Proteomes" id="UP001179280"/>
    </source>
</evidence>
<name>A0ABS2SYW6_9BACI</name>
<dbReference type="RefSeq" id="WP_275582731.1">
    <property type="nucleotide sequence ID" value="NZ_JAFBCV010000016.1"/>
</dbReference>
<gene>
    <name evidence="1" type="ORF">JOC54_004011</name>
</gene>
<organism evidence="1 2">
    <name type="scientific">Shouchella xiaoxiensis</name>
    <dbReference type="NCBI Taxonomy" id="766895"/>
    <lineage>
        <taxon>Bacteria</taxon>
        <taxon>Bacillati</taxon>
        <taxon>Bacillota</taxon>
        <taxon>Bacilli</taxon>
        <taxon>Bacillales</taxon>
        <taxon>Bacillaceae</taxon>
        <taxon>Shouchella</taxon>
    </lineage>
</organism>
<reference evidence="1" key="1">
    <citation type="submission" date="2021-01" db="EMBL/GenBank/DDBJ databases">
        <title>Genomic Encyclopedia of Type Strains, Phase IV (KMG-IV): sequencing the most valuable type-strain genomes for metagenomic binning, comparative biology and taxonomic classification.</title>
        <authorList>
            <person name="Goeker M."/>
        </authorList>
    </citation>
    <scope>NUCLEOTIDE SEQUENCE</scope>
    <source>
        <strain evidence="1">DSM 21943</strain>
    </source>
</reference>
<dbReference type="EMBL" id="JAFBCV010000016">
    <property type="protein sequence ID" value="MBM7840718.1"/>
    <property type="molecule type" value="Genomic_DNA"/>
</dbReference>
<comment type="caution">
    <text evidence="1">The sequence shown here is derived from an EMBL/GenBank/DDBJ whole genome shotgun (WGS) entry which is preliminary data.</text>
</comment>
<proteinExistence type="predicted"/>
<dbReference type="Pfam" id="PF19468">
    <property type="entry name" value="DUF6005"/>
    <property type="match status" value="1"/>
</dbReference>
<evidence type="ECO:0000313" key="1">
    <source>
        <dbReference type="EMBL" id="MBM7840718.1"/>
    </source>
</evidence>
<accession>A0ABS2SYW6</accession>
<protein>
    <submittedName>
        <fullName evidence="1">Uncharacterized protein</fullName>
    </submittedName>
</protein>
<dbReference type="Proteomes" id="UP001179280">
    <property type="component" value="Unassembled WGS sequence"/>
</dbReference>